<dbReference type="OrthoDB" id="3267806at2759"/>
<sequence length="387" mass="42999">MLEPQISHITWTFHLFLCWSRRGSENCSSFLNPELPWQELTDLSRSALGRLFPITYRGNNCFLDIIMTAVPPGAIVYTKVLLSHGRLSVQFYPSISLKMSTQLVPGRSPVFEKYTIGLLLSAVAYGFALSLYISCIRGFLKGENGYSNFARRVLVIYTSLMLLLGTMGLLETFFIIMTNVFKLDQSLLRLDINIFLVVPFTIWGADGFMVWRCAMLYQNLRPLPRAALLCFLVLLCLISLGSGIATFFGLGKNREISALTLLASSTIANISISALIVLRLLHHQRYVQKVLGTASGSVYTKIMTMCVESCSLIAVFDILSFGLYWTTMLRGTIIPISLLPQVCVISLLLLVDRVARGREARDTPRPLEPAAETSAIRFANPVSAVSA</sequence>
<accession>A0A067SA33</accession>
<dbReference type="Proteomes" id="UP000027222">
    <property type="component" value="Unassembled WGS sequence"/>
</dbReference>
<feature type="transmembrane region" description="Helical" evidence="1">
    <location>
        <begin position="302"/>
        <end position="326"/>
    </location>
</feature>
<feature type="transmembrane region" description="Helical" evidence="1">
    <location>
        <begin position="192"/>
        <end position="214"/>
    </location>
</feature>
<keyword evidence="1" id="KW-0472">Membrane</keyword>
<feature type="transmembrane region" description="Helical" evidence="1">
    <location>
        <begin position="226"/>
        <end position="250"/>
    </location>
</feature>
<name>A0A067SA33_GALM3</name>
<keyword evidence="3" id="KW-1185">Reference proteome</keyword>
<keyword evidence="1" id="KW-1133">Transmembrane helix</keyword>
<feature type="transmembrane region" description="Helical" evidence="1">
    <location>
        <begin position="332"/>
        <end position="351"/>
    </location>
</feature>
<feature type="transmembrane region" description="Helical" evidence="1">
    <location>
        <begin position="256"/>
        <end position="281"/>
    </location>
</feature>
<protein>
    <submittedName>
        <fullName evidence="2">Uncharacterized protein</fullName>
    </submittedName>
</protein>
<feature type="transmembrane region" description="Helical" evidence="1">
    <location>
        <begin position="154"/>
        <end position="180"/>
    </location>
</feature>
<dbReference type="HOGENOM" id="CLU_044614_5_0_1"/>
<dbReference type="AlphaFoldDB" id="A0A067SA33"/>
<keyword evidence="1" id="KW-0812">Transmembrane</keyword>
<evidence type="ECO:0000256" key="1">
    <source>
        <dbReference type="SAM" id="Phobius"/>
    </source>
</evidence>
<reference evidence="3" key="1">
    <citation type="journal article" date="2014" name="Proc. Natl. Acad. Sci. U.S.A.">
        <title>Extensive sampling of basidiomycete genomes demonstrates inadequacy of the white-rot/brown-rot paradigm for wood decay fungi.</title>
        <authorList>
            <person name="Riley R."/>
            <person name="Salamov A.A."/>
            <person name="Brown D.W."/>
            <person name="Nagy L.G."/>
            <person name="Floudas D."/>
            <person name="Held B.W."/>
            <person name="Levasseur A."/>
            <person name="Lombard V."/>
            <person name="Morin E."/>
            <person name="Otillar R."/>
            <person name="Lindquist E.A."/>
            <person name="Sun H."/>
            <person name="LaButti K.M."/>
            <person name="Schmutz J."/>
            <person name="Jabbour D."/>
            <person name="Luo H."/>
            <person name="Baker S.E."/>
            <person name="Pisabarro A.G."/>
            <person name="Walton J.D."/>
            <person name="Blanchette R.A."/>
            <person name="Henrissat B."/>
            <person name="Martin F."/>
            <person name="Cullen D."/>
            <person name="Hibbett D.S."/>
            <person name="Grigoriev I.V."/>
        </authorList>
    </citation>
    <scope>NUCLEOTIDE SEQUENCE [LARGE SCALE GENOMIC DNA]</scope>
    <source>
        <strain evidence="3">CBS 339.88</strain>
    </source>
</reference>
<evidence type="ECO:0000313" key="2">
    <source>
        <dbReference type="EMBL" id="KDR67711.1"/>
    </source>
</evidence>
<proteinExistence type="predicted"/>
<dbReference type="EMBL" id="KL142413">
    <property type="protein sequence ID" value="KDR67711.1"/>
    <property type="molecule type" value="Genomic_DNA"/>
</dbReference>
<evidence type="ECO:0000313" key="3">
    <source>
        <dbReference type="Proteomes" id="UP000027222"/>
    </source>
</evidence>
<organism evidence="2 3">
    <name type="scientific">Galerina marginata (strain CBS 339.88)</name>
    <dbReference type="NCBI Taxonomy" id="685588"/>
    <lineage>
        <taxon>Eukaryota</taxon>
        <taxon>Fungi</taxon>
        <taxon>Dikarya</taxon>
        <taxon>Basidiomycota</taxon>
        <taxon>Agaricomycotina</taxon>
        <taxon>Agaricomycetes</taxon>
        <taxon>Agaricomycetidae</taxon>
        <taxon>Agaricales</taxon>
        <taxon>Agaricineae</taxon>
        <taxon>Strophariaceae</taxon>
        <taxon>Galerina</taxon>
    </lineage>
</organism>
<gene>
    <name evidence="2" type="ORF">GALMADRAFT_161496</name>
</gene>
<feature type="transmembrane region" description="Helical" evidence="1">
    <location>
        <begin position="114"/>
        <end position="133"/>
    </location>
</feature>